<dbReference type="InterPro" id="IPR007452">
    <property type="entry name" value="TamB_C"/>
</dbReference>
<keyword evidence="4 6" id="KW-0472">Membrane</keyword>
<sequence length="1669" mass="186006">MSKTKNRIYKILRIIGKIILGILIFLLLVILFIRSPWGQNIIKDKFISNLEDKTGTKINLDKLYVKFNGDIALKGLYIEDKQGDTLIYSESLSASVPIMPIIKGKSFSVDDVDWQHVVANISRKDTISGFNYEFLMNALVATDTTQTAKTDTTSAMPVNLGDFDLKNFRVSYNDQVAGIDSKIKFDTLEVGFTESDLQKMVFRADNVHLANSKIDVEQTHQPVPTDSSSAPMPLLAFNNLSVNDVKINYKSQPDSLQTDINVQKLVLENSVFNLKENKINTDLLSLKNSGIAMQMRQEPSGQTQQQPSDSAFVWPPWKINADKINLENDYFNYVVNGAEVTKGNFNPNAVKIDSLDLQASNLSYEPHNISLDVEELQLEEASGLDVNRFNFSAKLNDERLVVKDLDAAINGNSLHAQLTVNYSDFNDFIQNPGNAYVTGQINNLHLDLSDIYRFQPSLRENQYFKALASSPINGDLSVKGKMEDLKLNSLNLNWSKTHISGTGTITNIQDPQKLHFQLPNTKIKSRRSDIIKFINEDSLGVRIPENLSLTGSFSGDMNSIKTNSVLKTSEGTLDIKGNFTSGEKLAFDAEIKGDSIALGRILQNKALGNLNISLDLKGKGSNISDLDATLSSNISSFEYNNYDFRNIRIRGNIENGKGPLDLRYNDENLDIEAQTNIQLDSVSPRIDYTVYLDGAALGDLGITQRNIKAGFVLKGWYKGNANSYEVQAEIEDGVAVFNNKTYLLGNFKASAFVQPDTTSVQVDNRMLDLNLQSNASPVQISAAINRHFKRYISDNFKQDSIVEPVNLKLDAKIREAPILTEVFLVNLEEIDTVDVNIDFKEEKRSLDAMVSVPHARYMGFVVDSLQLDMNSDAQDINFEFAFNTLSGGPLDIKNTLLKGEVEQRKLNLDFTSTYDDKTLVHTNSQLNFQGDTLEYHIDPQNLILNGNPWNIAASNKIAIDSSYLDFEDFRLSRNDQYFQITNAKTGEEEHLKMEFNNFKLATFLKYLNPEDQLASGNLNGDMLLKEPFGKTGLVADMAINQFKVMNVDLSTLTLKGNTSGFNNYDFEMQIFGGVADMDLTGSYVATDSTSVIDMNLDLNEVKMKALEGFTQGAVKNASGSFSGNISFDGTLQDPKYEGQINFDQAKFNLAFLNAAFVLPDEQLKLNNEAVYFNDFDIKDLNNNTLTVNGKITTENYLNPGFDLDIQAQNFNLLNSTKEDNDLFYGKAVVDVDAQVSGDLNLPVVDANVEINENTNFTYVVPEAEAEIKARDGVVIFVNKENPDDILTQREEVAYVVSGFDIYARVKIDEGATFSTILNPTTGDKFQVQGEGDLIFNMYPNGRISLTGIYNINDGFYEMSLYNLVKRRFDIADGSEISWSGDPYDAKLDVTAIYRVETSASSLMAPLSSGTDAGNITQYRRQYPFLVYLYIDGQLMEPKISFGLGMPEDARGEAGVVYSQVQQLSNQEDELNKQVFSLLVLNRFFPYSGSTGASGGTLAVARDNLNEALSDQLNMLSSRLLGESGIKLNFDVDSYTDYQGESAQNRTQLDINAQKAFLEDRLIVQVGSEVDIQGGNRPGQETSPVIGNVSIAYLLDEDGTWRLKAFRKNQYENVIDGQLIVSGISLVFTKEFNKFENLFAKAVIEESQKGSKKKEKNSETGNDKATENEN</sequence>
<feature type="region of interest" description="Disordered" evidence="5">
    <location>
        <begin position="1645"/>
        <end position="1669"/>
    </location>
</feature>
<feature type="domain" description="Translocation and assembly module TamB C-terminal" evidence="7">
    <location>
        <begin position="1176"/>
        <end position="1631"/>
    </location>
</feature>
<dbReference type="Proteomes" id="UP000241507">
    <property type="component" value="Chromosome"/>
</dbReference>
<keyword evidence="3 6" id="KW-1133">Transmembrane helix</keyword>
<dbReference type="GO" id="GO:0009306">
    <property type="term" value="P:protein secretion"/>
    <property type="evidence" value="ECO:0007669"/>
    <property type="project" value="InterPro"/>
</dbReference>
<keyword evidence="9" id="KW-1185">Reference proteome</keyword>
<dbReference type="KEGG" id="grs:C7S20_14270"/>
<evidence type="ECO:0000313" key="8">
    <source>
        <dbReference type="EMBL" id="AVR46335.1"/>
    </source>
</evidence>
<evidence type="ECO:0000259" key="7">
    <source>
        <dbReference type="Pfam" id="PF04357"/>
    </source>
</evidence>
<comment type="subcellular location">
    <subcellularLocation>
        <location evidence="1">Membrane</location>
        <topology evidence="1">Single-pass membrane protein</topology>
    </subcellularLocation>
</comment>
<dbReference type="OrthoDB" id="9811276at2"/>
<dbReference type="EMBL" id="CP028136">
    <property type="protein sequence ID" value="AVR46335.1"/>
    <property type="molecule type" value="Genomic_DNA"/>
</dbReference>
<protein>
    <recommendedName>
        <fullName evidence="7">Translocation and assembly module TamB C-terminal domain-containing protein</fullName>
    </recommendedName>
</protein>
<proteinExistence type="predicted"/>
<evidence type="ECO:0000256" key="2">
    <source>
        <dbReference type="ARBA" id="ARBA00022692"/>
    </source>
</evidence>
<keyword evidence="2 6" id="KW-0812">Transmembrane</keyword>
<dbReference type="Pfam" id="PF04357">
    <property type="entry name" value="TamB"/>
    <property type="match status" value="1"/>
</dbReference>
<name>A0A2R3Z7W7_9FLAO</name>
<gene>
    <name evidence="8" type="ORF">C7S20_14270</name>
</gene>
<evidence type="ECO:0000256" key="1">
    <source>
        <dbReference type="ARBA" id="ARBA00004167"/>
    </source>
</evidence>
<feature type="transmembrane region" description="Helical" evidence="6">
    <location>
        <begin position="12"/>
        <end position="33"/>
    </location>
</feature>
<evidence type="ECO:0000313" key="9">
    <source>
        <dbReference type="Proteomes" id="UP000241507"/>
    </source>
</evidence>
<evidence type="ECO:0000256" key="3">
    <source>
        <dbReference type="ARBA" id="ARBA00022989"/>
    </source>
</evidence>
<feature type="compositionally biased region" description="Basic and acidic residues" evidence="5">
    <location>
        <begin position="1655"/>
        <end position="1669"/>
    </location>
</feature>
<organism evidence="8 9">
    <name type="scientific">Christiangramia fulva</name>
    <dbReference type="NCBI Taxonomy" id="2126553"/>
    <lineage>
        <taxon>Bacteria</taxon>
        <taxon>Pseudomonadati</taxon>
        <taxon>Bacteroidota</taxon>
        <taxon>Flavobacteriia</taxon>
        <taxon>Flavobacteriales</taxon>
        <taxon>Flavobacteriaceae</taxon>
        <taxon>Christiangramia</taxon>
    </lineage>
</organism>
<evidence type="ECO:0000256" key="5">
    <source>
        <dbReference type="SAM" id="MobiDB-lite"/>
    </source>
</evidence>
<evidence type="ECO:0000256" key="4">
    <source>
        <dbReference type="ARBA" id="ARBA00023136"/>
    </source>
</evidence>
<accession>A0A2R3Z7W7</accession>
<dbReference type="RefSeq" id="WP_107013109.1">
    <property type="nucleotide sequence ID" value="NZ_CP028136.1"/>
</dbReference>
<dbReference type="GO" id="GO:0005886">
    <property type="term" value="C:plasma membrane"/>
    <property type="evidence" value="ECO:0007669"/>
    <property type="project" value="InterPro"/>
</dbReference>
<evidence type="ECO:0000256" key="6">
    <source>
        <dbReference type="SAM" id="Phobius"/>
    </source>
</evidence>
<reference evidence="9" key="1">
    <citation type="submission" date="2018-03" db="EMBL/GenBank/DDBJ databases">
        <title>Gramella fulva sp. nov., isolated from a dry surface of tidal flat.</title>
        <authorList>
            <person name="Hwang S.H."/>
            <person name="Hwang W.M."/>
            <person name="Kang K."/>
            <person name="Ahn T.-Y."/>
        </authorList>
    </citation>
    <scope>NUCLEOTIDE SEQUENCE [LARGE SCALE GENOMIC DNA]</scope>
    <source>
        <strain evidence="9">SH35</strain>
    </source>
</reference>